<accession>A0A975PLB4</accession>
<dbReference type="CDD" id="cd07723">
    <property type="entry name" value="hydroxyacylglutathione_hydrolase_MBL-fold"/>
    <property type="match status" value="1"/>
</dbReference>
<comment type="function">
    <text evidence="7">Thiolesterase that catalyzes the hydrolysis of S-D-lactoyl-glutathione to form glutathione and D-lactic acid.</text>
</comment>
<dbReference type="HAMAP" id="MF_01374">
    <property type="entry name" value="Glyoxalase_2"/>
    <property type="match status" value="1"/>
</dbReference>
<proteinExistence type="inferred from homology"/>
<dbReference type="KEGG" id="sual:KDD17_11285"/>
<dbReference type="NCBIfam" id="TIGR03413">
    <property type="entry name" value="GSH_gloB"/>
    <property type="match status" value="1"/>
</dbReference>
<dbReference type="RefSeq" id="WP_212703748.1">
    <property type="nucleotide sequence ID" value="NZ_CP073581.1"/>
</dbReference>
<protein>
    <recommendedName>
        <fullName evidence="7">Hydroxyacylglutathione hydrolase</fullName>
        <ecNumber evidence="7">3.1.2.6</ecNumber>
    </recommendedName>
    <alternativeName>
        <fullName evidence="7">Glyoxalase II</fullName>
        <shortName evidence="7">Glx II</shortName>
    </alternativeName>
</protein>
<feature type="binding site" evidence="7">
    <location>
        <position position="179"/>
    </location>
    <ligand>
        <name>Zn(2+)</name>
        <dbReference type="ChEBI" id="CHEBI:29105"/>
        <label>2</label>
    </ligand>
</feature>
<dbReference type="EMBL" id="CP073581">
    <property type="protein sequence ID" value="QUJ75543.1"/>
    <property type="molecule type" value="Genomic_DNA"/>
</dbReference>
<keyword evidence="6 7" id="KW-0862">Zinc</keyword>
<evidence type="ECO:0000256" key="7">
    <source>
        <dbReference type="HAMAP-Rule" id="MF_01374"/>
    </source>
</evidence>
<feature type="binding site" evidence="7">
    <location>
        <position position="122"/>
    </location>
    <ligand>
        <name>Zn(2+)</name>
        <dbReference type="ChEBI" id="CHEBI:29105"/>
        <label>1</label>
    </ligand>
</feature>
<keyword evidence="4 7" id="KW-0479">Metal-binding</keyword>
<dbReference type="InterPro" id="IPR050110">
    <property type="entry name" value="Glyoxalase_II_hydrolase"/>
</dbReference>
<dbReference type="GO" id="GO:0019243">
    <property type="term" value="P:methylglyoxal catabolic process to D-lactate via S-lactoyl-glutathione"/>
    <property type="evidence" value="ECO:0007669"/>
    <property type="project" value="UniProtKB-UniRule"/>
</dbReference>
<evidence type="ECO:0000256" key="1">
    <source>
        <dbReference type="ARBA" id="ARBA00001623"/>
    </source>
</evidence>
<gene>
    <name evidence="7 9" type="primary">gloB</name>
    <name evidence="9" type="ORF">KDD17_11285</name>
</gene>
<comment type="pathway">
    <text evidence="2 7">Secondary metabolite metabolism; methylglyoxal degradation; (R)-lactate from methylglyoxal: step 2/2.</text>
</comment>
<comment type="subunit">
    <text evidence="7">Monomer.</text>
</comment>
<comment type="catalytic activity">
    <reaction evidence="1 7">
        <text>an S-(2-hydroxyacyl)glutathione + H2O = a 2-hydroxy carboxylate + glutathione + H(+)</text>
        <dbReference type="Rhea" id="RHEA:21864"/>
        <dbReference type="ChEBI" id="CHEBI:15377"/>
        <dbReference type="ChEBI" id="CHEBI:15378"/>
        <dbReference type="ChEBI" id="CHEBI:57925"/>
        <dbReference type="ChEBI" id="CHEBI:58896"/>
        <dbReference type="ChEBI" id="CHEBI:71261"/>
        <dbReference type="EC" id="3.1.2.6"/>
    </reaction>
</comment>
<keyword evidence="5 7" id="KW-0378">Hydrolase</keyword>
<evidence type="ECO:0000256" key="4">
    <source>
        <dbReference type="ARBA" id="ARBA00022723"/>
    </source>
</evidence>
<organism evidence="9 10">
    <name type="scientific">Sulfitobacter albidus</name>
    <dbReference type="NCBI Taxonomy" id="2829501"/>
    <lineage>
        <taxon>Bacteria</taxon>
        <taxon>Pseudomonadati</taxon>
        <taxon>Pseudomonadota</taxon>
        <taxon>Alphaproteobacteria</taxon>
        <taxon>Rhodobacterales</taxon>
        <taxon>Roseobacteraceae</taxon>
        <taxon>Sulfitobacter</taxon>
    </lineage>
</organism>
<feature type="binding site" evidence="7">
    <location>
        <position position="66"/>
    </location>
    <ligand>
        <name>Zn(2+)</name>
        <dbReference type="ChEBI" id="CHEBI:29105"/>
        <label>1</label>
    </ligand>
</feature>
<dbReference type="AlphaFoldDB" id="A0A975PLB4"/>
<evidence type="ECO:0000313" key="10">
    <source>
        <dbReference type="Proteomes" id="UP000683291"/>
    </source>
</evidence>
<name>A0A975PLB4_9RHOB</name>
<evidence type="ECO:0000256" key="2">
    <source>
        <dbReference type="ARBA" id="ARBA00004963"/>
    </source>
</evidence>
<dbReference type="InterPro" id="IPR001279">
    <property type="entry name" value="Metallo-B-lactamas"/>
</dbReference>
<dbReference type="GO" id="GO:0004416">
    <property type="term" value="F:hydroxyacylglutathione hydrolase activity"/>
    <property type="evidence" value="ECO:0007669"/>
    <property type="project" value="UniProtKB-UniRule"/>
</dbReference>
<evidence type="ECO:0000256" key="6">
    <source>
        <dbReference type="ARBA" id="ARBA00022833"/>
    </source>
</evidence>
<dbReference type="PIRSF" id="PIRSF005457">
    <property type="entry name" value="Glx"/>
    <property type="match status" value="1"/>
</dbReference>
<dbReference type="PANTHER" id="PTHR43705">
    <property type="entry name" value="HYDROXYACYLGLUTATHIONE HYDROLASE"/>
    <property type="match status" value="1"/>
</dbReference>
<evidence type="ECO:0000313" key="9">
    <source>
        <dbReference type="EMBL" id="QUJ75543.1"/>
    </source>
</evidence>
<dbReference type="Pfam" id="PF00753">
    <property type="entry name" value="Lactamase_B"/>
    <property type="match status" value="1"/>
</dbReference>
<dbReference type="SMART" id="SM00849">
    <property type="entry name" value="Lactamase_B"/>
    <property type="match status" value="1"/>
</dbReference>
<feature type="domain" description="Metallo-beta-lactamase" evidence="8">
    <location>
        <begin position="21"/>
        <end position="179"/>
    </location>
</feature>
<comment type="cofactor">
    <cofactor evidence="7">
        <name>Zn(2+)</name>
        <dbReference type="ChEBI" id="CHEBI:29105"/>
    </cofactor>
    <text evidence="7">Binds 2 Zn(2+) ions per subunit.</text>
</comment>
<reference evidence="9" key="1">
    <citation type="submission" date="2021-04" db="EMBL/GenBank/DDBJ databases">
        <title>Complete genome sequence for Sulfitobacter sp. strain JK7-1.</title>
        <authorList>
            <person name="Park S.-J."/>
        </authorList>
    </citation>
    <scope>NUCLEOTIDE SEQUENCE</scope>
    <source>
        <strain evidence="9">JK7-1</strain>
    </source>
</reference>
<feature type="binding site" evidence="7">
    <location>
        <position position="69"/>
    </location>
    <ligand>
        <name>Zn(2+)</name>
        <dbReference type="ChEBI" id="CHEBI:29105"/>
        <label>2</label>
    </ligand>
</feature>
<feature type="binding site" evidence="7">
    <location>
        <position position="141"/>
    </location>
    <ligand>
        <name>Zn(2+)</name>
        <dbReference type="ChEBI" id="CHEBI:29105"/>
        <label>2</label>
    </ligand>
</feature>
<dbReference type="SUPFAM" id="SSF56281">
    <property type="entry name" value="Metallo-hydrolase/oxidoreductase"/>
    <property type="match status" value="1"/>
</dbReference>
<dbReference type="InterPro" id="IPR035680">
    <property type="entry name" value="Clx_II_MBL"/>
</dbReference>
<comment type="similarity">
    <text evidence="3 7">Belongs to the metallo-beta-lactamase superfamily. Glyoxalase II family.</text>
</comment>
<dbReference type="Proteomes" id="UP000683291">
    <property type="component" value="Chromosome 1"/>
</dbReference>
<dbReference type="InterPro" id="IPR017782">
    <property type="entry name" value="Hydroxyacylglutathione_Hdrlase"/>
</dbReference>
<dbReference type="PANTHER" id="PTHR43705:SF1">
    <property type="entry name" value="HYDROXYACYLGLUTATHIONE HYDROLASE GLOB"/>
    <property type="match status" value="1"/>
</dbReference>
<dbReference type="EC" id="3.1.2.6" evidence="7"/>
<evidence type="ECO:0000256" key="3">
    <source>
        <dbReference type="ARBA" id="ARBA00006759"/>
    </source>
</evidence>
<keyword evidence="10" id="KW-1185">Reference proteome</keyword>
<evidence type="ECO:0000259" key="8">
    <source>
        <dbReference type="SMART" id="SM00849"/>
    </source>
</evidence>
<dbReference type="InterPro" id="IPR036866">
    <property type="entry name" value="RibonucZ/Hydroxyglut_hydro"/>
</dbReference>
<feature type="binding site" evidence="7">
    <location>
        <position position="141"/>
    </location>
    <ligand>
        <name>Zn(2+)</name>
        <dbReference type="ChEBI" id="CHEBI:29105"/>
        <label>1</label>
    </ligand>
</feature>
<feature type="binding site" evidence="7">
    <location>
        <position position="68"/>
    </location>
    <ligand>
        <name>Zn(2+)</name>
        <dbReference type="ChEBI" id="CHEBI:29105"/>
        <label>2</label>
    </ligand>
</feature>
<dbReference type="Pfam" id="PF16123">
    <property type="entry name" value="HAGH_C"/>
    <property type="match status" value="1"/>
</dbReference>
<sequence>MPSDVIETDSHTLVTIPCLSDNYAFLLRENASGAVALIDVPEAAPIRAELDARGWALSQIWITHHHPDHVQGLAELAQSHAAPVYGARADAARLPDLDHPLAEGDTFTLGSTAVEVIDVSGHTIGHIAFHAPGAGMAFTADSLMALGCGRLFEGTPAQMWESLSKMADWPDDTLICSGHEYTQSNARFALTVDPDNAALRDRAAAVDAARADGRFTVPSTLAEERATNPFLRPGDAGIRAALGMAEATDAEVFAEIRGRKDRF</sequence>
<dbReference type="InterPro" id="IPR032282">
    <property type="entry name" value="HAGH_C"/>
</dbReference>
<dbReference type="GO" id="GO:0046872">
    <property type="term" value="F:metal ion binding"/>
    <property type="evidence" value="ECO:0007669"/>
    <property type="project" value="UniProtKB-KW"/>
</dbReference>
<feature type="binding site" evidence="7">
    <location>
        <position position="64"/>
    </location>
    <ligand>
        <name>Zn(2+)</name>
        <dbReference type="ChEBI" id="CHEBI:29105"/>
        <label>1</label>
    </ligand>
</feature>
<evidence type="ECO:0000256" key="5">
    <source>
        <dbReference type="ARBA" id="ARBA00022801"/>
    </source>
</evidence>
<dbReference type="Gene3D" id="3.60.15.10">
    <property type="entry name" value="Ribonuclease Z/Hydroxyacylglutathione hydrolase-like"/>
    <property type="match status" value="1"/>
</dbReference>